<keyword evidence="3 5" id="KW-0067">ATP-binding</keyword>
<keyword evidence="2" id="KW-0547">Nucleotide-binding</keyword>
<dbReference type="GO" id="GO:0015808">
    <property type="term" value="P:L-alanine transport"/>
    <property type="evidence" value="ECO:0007669"/>
    <property type="project" value="TreeGrafter"/>
</dbReference>
<dbReference type="GO" id="GO:0016887">
    <property type="term" value="F:ATP hydrolysis activity"/>
    <property type="evidence" value="ECO:0007669"/>
    <property type="project" value="InterPro"/>
</dbReference>
<gene>
    <name evidence="5" type="ORF">H9931_00945</name>
</gene>
<protein>
    <submittedName>
        <fullName evidence="5">ABC transporter ATP-binding protein</fullName>
    </submittedName>
</protein>
<dbReference type="AlphaFoldDB" id="A0A9D2TCC6"/>
<evidence type="ECO:0000256" key="1">
    <source>
        <dbReference type="ARBA" id="ARBA00022448"/>
    </source>
</evidence>
<dbReference type="InterPro" id="IPR051120">
    <property type="entry name" value="ABC_AA/LPS_Transport"/>
</dbReference>
<comment type="caution">
    <text evidence="5">The sequence shown here is derived from an EMBL/GenBank/DDBJ whole genome shotgun (WGS) entry which is preliminary data.</text>
</comment>
<dbReference type="GO" id="GO:0005886">
    <property type="term" value="C:plasma membrane"/>
    <property type="evidence" value="ECO:0007669"/>
    <property type="project" value="TreeGrafter"/>
</dbReference>
<dbReference type="GO" id="GO:0042941">
    <property type="term" value="P:D-alanine transmembrane transport"/>
    <property type="evidence" value="ECO:0007669"/>
    <property type="project" value="TreeGrafter"/>
</dbReference>
<dbReference type="PROSITE" id="PS50893">
    <property type="entry name" value="ABC_TRANSPORTER_2"/>
    <property type="match status" value="1"/>
</dbReference>
<organism evidence="5 6">
    <name type="scientific">Candidatus Enterocloster excrementigallinarum</name>
    <dbReference type="NCBI Taxonomy" id="2838558"/>
    <lineage>
        <taxon>Bacteria</taxon>
        <taxon>Bacillati</taxon>
        <taxon>Bacillota</taxon>
        <taxon>Clostridia</taxon>
        <taxon>Lachnospirales</taxon>
        <taxon>Lachnospiraceae</taxon>
        <taxon>Enterocloster</taxon>
    </lineage>
</organism>
<dbReference type="InterPro" id="IPR003593">
    <property type="entry name" value="AAA+_ATPase"/>
</dbReference>
<dbReference type="SUPFAM" id="SSF52540">
    <property type="entry name" value="P-loop containing nucleoside triphosphate hydrolases"/>
    <property type="match status" value="1"/>
</dbReference>
<evidence type="ECO:0000313" key="5">
    <source>
        <dbReference type="EMBL" id="HJC65275.1"/>
    </source>
</evidence>
<dbReference type="GO" id="GO:0005304">
    <property type="term" value="F:L-valine transmembrane transporter activity"/>
    <property type="evidence" value="ECO:0007669"/>
    <property type="project" value="TreeGrafter"/>
</dbReference>
<dbReference type="Pfam" id="PF00005">
    <property type="entry name" value="ABC_tran"/>
    <property type="match status" value="1"/>
</dbReference>
<dbReference type="PANTHER" id="PTHR45772">
    <property type="entry name" value="CONSERVED COMPONENT OF ABC TRANSPORTER FOR NATURAL AMINO ACIDS-RELATED"/>
    <property type="match status" value="1"/>
</dbReference>
<dbReference type="FunFam" id="3.40.50.300:FF:000421">
    <property type="entry name" value="Branched-chain amino acid ABC transporter ATP-binding protein"/>
    <property type="match status" value="1"/>
</dbReference>
<evidence type="ECO:0000256" key="3">
    <source>
        <dbReference type="ARBA" id="ARBA00022840"/>
    </source>
</evidence>
<proteinExistence type="predicted"/>
<dbReference type="Gene3D" id="3.40.50.300">
    <property type="entry name" value="P-loop containing nucleotide triphosphate hydrolases"/>
    <property type="match status" value="1"/>
</dbReference>
<evidence type="ECO:0000259" key="4">
    <source>
        <dbReference type="PROSITE" id="PS50893"/>
    </source>
</evidence>
<keyword evidence="1" id="KW-0813">Transport</keyword>
<dbReference type="Pfam" id="PF12399">
    <property type="entry name" value="BCA_ABC_TP_C"/>
    <property type="match status" value="1"/>
</dbReference>
<dbReference type="InterPro" id="IPR032823">
    <property type="entry name" value="BCA_ABC_TP_C"/>
</dbReference>
<dbReference type="InterPro" id="IPR003439">
    <property type="entry name" value="ABC_transporter-like_ATP-bd"/>
</dbReference>
<feature type="domain" description="ABC transporter" evidence="4">
    <location>
        <begin position="3"/>
        <end position="250"/>
    </location>
</feature>
<dbReference type="Proteomes" id="UP000823863">
    <property type="component" value="Unassembled WGS sequence"/>
</dbReference>
<reference evidence="5" key="1">
    <citation type="journal article" date="2021" name="PeerJ">
        <title>Extensive microbial diversity within the chicken gut microbiome revealed by metagenomics and culture.</title>
        <authorList>
            <person name="Gilroy R."/>
            <person name="Ravi A."/>
            <person name="Getino M."/>
            <person name="Pursley I."/>
            <person name="Horton D.L."/>
            <person name="Alikhan N.F."/>
            <person name="Baker D."/>
            <person name="Gharbi K."/>
            <person name="Hall N."/>
            <person name="Watson M."/>
            <person name="Adriaenssens E.M."/>
            <person name="Foster-Nyarko E."/>
            <person name="Jarju S."/>
            <person name="Secka A."/>
            <person name="Antonio M."/>
            <person name="Oren A."/>
            <person name="Chaudhuri R.R."/>
            <person name="La Ragione R."/>
            <person name="Hildebrand F."/>
            <person name="Pallen M.J."/>
        </authorList>
    </citation>
    <scope>NUCLEOTIDE SEQUENCE</scope>
    <source>
        <strain evidence="5">CHK198-12963</strain>
    </source>
</reference>
<name>A0A9D2TCC6_9FIRM</name>
<dbReference type="GO" id="GO:0015188">
    <property type="term" value="F:L-isoleucine transmembrane transporter activity"/>
    <property type="evidence" value="ECO:0007669"/>
    <property type="project" value="TreeGrafter"/>
</dbReference>
<dbReference type="SMART" id="SM00382">
    <property type="entry name" value="AAA"/>
    <property type="match status" value="1"/>
</dbReference>
<dbReference type="InterPro" id="IPR027417">
    <property type="entry name" value="P-loop_NTPase"/>
</dbReference>
<sequence length="252" mass="28085">MLLQVDHLTLKFGGLVANNDVSMRVEEGKITGLIGPNGAGKTTFFNSISGVYKPTSGTITFLGKRIDGLQPYQINQMGMSRTYQVINLFRKMTVVENVMVGMHPHMKQGFFASAFKTKAERREEKECYERAYDLLDFVGLKHRAFEEAGSLSYGQQRHLEIVRGLASDPKLILLDEPAAGMNSKEKEELNELLGRIIDRGVSILIIEHDMKLMMGVADYLYVLNYGKLLAEGTASEVQSNPEVIKAYLGGDE</sequence>
<dbReference type="GO" id="GO:1903805">
    <property type="term" value="P:L-valine import across plasma membrane"/>
    <property type="evidence" value="ECO:0007669"/>
    <property type="project" value="TreeGrafter"/>
</dbReference>
<dbReference type="CDD" id="cd03219">
    <property type="entry name" value="ABC_Mj1267_LivG_branched"/>
    <property type="match status" value="1"/>
</dbReference>
<evidence type="ECO:0000313" key="6">
    <source>
        <dbReference type="Proteomes" id="UP000823863"/>
    </source>
</evidence>
<reference evidence="5" key="2">
    <citation type="submission" date="2021-04" db="EMBL/GenBank/DDBJ databases">
        <authorList>
            <person name="Gilroy R."/>
        </authorList>
    </citation>
    <scope>NUCLEOTIDE SEQUENCE</scope>
    <source>
        <strain evidence="5">CHK198-12963</strain>
    </source>
</reference>
<evidence type="ECO:0000256" key="2">
    <source>
        <dbReference type="ARBA" id="ARBA00022741"/>
    </source>
</evidence>
<accession>A0A9D2TCC6</accession>
<dbReference type="GO" id="GO:0015192">
    <property type="term" value="F:L-phenylalanine transmembrane transporter activity"/>
    <property type="evidence" value="ECO:0007669"/>
    <property type="project" value="TreeGrafter"/>
</dbReference>
<dbReference type="GO" id="GO:0005524">
    <property type="term" value="F:ATP binding"/>
    <property type="evidence" value="ECO:0007669"/>
    <property type="project" value="UniProtKB-KW"/>
</dbReference>
<dbReference type="EMBL" id="DWWB01000003">
    <property type="protein sequence ID" value="HJC65275.1"/>
    <property type="molecule type" value="Genomic_DNA"/>
</dbReference>
<dbReference type="GO" id="GO:1903806">
    <property type="term" value="P:L-isoleucine import across plasma membrane"/>
    <property type="evidence" value="ECO:0007669"/>
    <property type="project" value="TreeGrafter"/>
</dbReference>
<dbReference type="PANTHER" id="PTHR45772:SF7">
    <property type="entry name" value="AMINO ACID ABC TRANSPORTER ATP-BINDING PROTEIN"/>
    <property type="match status" value="1"/>
</dbReference>